<dbReference type="Pfam" id="PF13306">
    <property type="entry name" value="LRR_5"/>
    <property type="match status" value="5"/>
</dbReference>
<keyword evidence="3" id="KW-1185">Reference proteome</keyword>
<dbReference type="PANTHER" id="PTHR45661:SF3">
    <property type="entry name" value="IG-LIKE DOMAIN-CONTAINING PROTEIN"/>
    <property type="match status" value="1"/>
</dbReference>
<dbReference type="Gene3D" id="3.40.50.12480">
    <property type="match status" value="1"/>
</dbReference>
<dbReference type="InterPro" id="IPR026906">
    <property type="entry name" value="LRR_5"/>
</dbReference>
<sequence length="1187" mass="124253">MKNLCILLLILCISATGFSQTFTVDGLNYTILSTTPNEVQLTGGTPPTSDLVIPDIVNDGIDDFTVVALGNNAFESKSITSVSLPNTIRSIGDFTFDQNSLTTIELPEGLETIGQRAFRFNSLANITFPSTMISIGESAFGANPLAIITAEGTTPAAIGTTTFGGSRSNIDLTVPDGTEDTYITAGWTGFNSINGVQQPIIGGLFEVDGLSYVITALVPNEVQLTGGTPPTSDLVIPETVSDNGTDFTVVALGNNAFEGNGITSVSFPSTLRNLGQSTFRINSITEVVIPDGITDIPQRCFSNNDLISVSLPTSIETIGFRSFENNDLISLVLPENVTSISQFAFTNSPLTSVNSLNPTPPSVVIGAGNNDSFTNEGNINLTIPDGTEAAYEAAGWVGFNSVNGVVDFEVGDTFTENNLNYTVTSLSPNEVIIRGGTSVPQNLTIPENVSSGGSDFVVTAVEGNAFISNGLTSVSLPSTITTIGGQAFRNNQLTSITIPENVSLIAFRAFQGNPLVAVIALGSTPANITTDVNTDSFSNRGNIDLTIPVGTQLEYLNNGWTGFATINGELPLGIGNTFDVDGLSYTITSLNPTEVEVAGGTTVPVNLVLPETVTIQGVVFTVVGVGDGAFTSSGLTSVTFPTTIRAIGTAAFRFNALESVVIPEGVTDLPNRCFASNDLTSVTFPTSLETIGFRSFENNNLTTLILPENVVSIGQRAFSGSTFNSINSLNPTPPSVVLGTSDDSFNNENDIDLTVPNGTEVAYEAAGWVNFNSINGVINFEVGDTFIVNNLNYTVTSVVPNEVTITGGTAVPQDLVIDAIVSSSGSDFTVRAIGGSAFDASDLTSVILPNTLVSIGASGFRGNELTSVILPNSLVSIGGQGFRNNELTSITFPETISSIGFRAFEGNPLSEVTALGSIPASITTGNNDTFSNRSNIELTIPSGTTQDYIDGGWINFNSITEIDLAITIAPKVFLQGAAINPNAGEEDLMRDDLRVAGIIPVFSPYEDALPVSDTLALFTTTGPNAIVDWVFVELRDASNSSTIIASQSALLQRDGDIVDTDGTSPITFTVDAGDYFLAIKHRNHIGIITSVPSPLNTTSAPIDFTQNITSALGENLALTEVNGTFAMIAGDADGSSQILNTDITEALTLAGGSEAYSTADADMNGFVLNSDIQLLVLANSGTVQQFD</sequence>
<feature type="chain" id="PRO_5013031611" evidence="1">
    <location>
        <begin position="20"/>
        <end position="1187"/>
    </location>
</feature>
<dbReference type="RefSeq" id="WP_179218077.1">
    <property type="nucleotide sequence ID" value="NZ_BMEP01000002.1"/>
</dbReference>
<organism evidence="2 3">
    <name type="scientific">Dokdonia pacifica</name>
    <dbReference type="NCBI Taxonomy" id="1627892"/>
    <lineage>
        <taxon>Bacteria</taxon>
        <taxon>Pseudomonadati</taxon>
        <taxon>Bacteroidota</taxon>
        <taxon>Flavobacteriia</taxon>
        <taxon>Flavobacteriales</taxon>
        <taxon>Flavobacteriaceae</taxon>
        <taxon>Dokdonia</taxon>
    </lineage>
</organism>
<keyword evidence="1" id="KW-0732">Signal</keyword>
<name>A0A238W7L4_9FLAO</name>
<dbReference type="PANTHER" id="PTHR45661">
    <property type="entry name" value="SURFACE ANTIGEN"/>
    <property type="match status" value="1"/>
</dbReference>
<dbReference type="InterPro" id="IPR032675">
    <property type="entry name" value="LRR_dom_sf"/>
</dbReference>
<protein>
    <submittedName>
        <fullName evidence="2">Leucine rich repeat-containing protein</fullName>
    </submittedName>
</protein>
<dbReference type="Gene3D" id="3.80.10.10">
    <property type="entry name" value="Ribonuclease Inhibitor"/>
    <property type="match status" value="5"/>
</dbReference>
<dbReference type="InterPro" id="IPR053139">
    <property type="entry name" value="Surface_bspA-like"/>
</dbReference>
<reference evidence="2 3" key="1">
    <citation type="submission" date="2017-06" db="EMBL/GenBank/DDBJ databases">
        <authorList>
            <person name="Kim H.J."/>
            <person name="Triplett B.A."/>
        </authorList>
    </citation>
    <scope>NUCLEOTIDE SEQUENCE [LARGE SCALE GENOMIC DNA]</scope>
    <source>
        <strain evidence="2 3">DSM 25597</strain>
    </source>
</reference>
<dbReference type="AlphaFoldDB" id="A0A238W7L4"/>
<gene>
    <name evidence="2" type="ORF">SAMN06265376_101765</name>
</gene>
<proteinExistence type="predicted"/>
<dbReference type="Proteomes" id="UP000198379">
    <property type="component" value="Unassembled WGS sequence"/>
</dbReference>
<evidence type="ECO:0000313" key="2">
    <source>
        <dbReference type="EMBL" id="SNR42397.1"/>
    </source>
</evidence>
<accession>A0A238W7L4</accession>
<feature type="signal peptide" evidence="1">
    <location>
        <begin position="1"/>
        <end position="19"/>
    </location>
</feature>
<dbReference type="EMBL" id="FZNY01000001">
    <property type="protein sequence ID" value="SNR42397.1"/>
    <property type="molecule type" value="Genomic_DNA"/>
</dbReference>
<evidence type="ECO:0000313" key="3">
    <source>
        <dbReference type="Proteomes" id="UP000198379"/>
    </source>
</evidence>
<evidence type="ECO:0000256" key="1">
    <source>
        <dbReference type="SAM" id="SignalP"/>
    </source>
</evidence>